<comment type="function">
    <text evidence="13">Involved in the heme biosynthesis. Catalyzes the anaerobic oxidative decarboxylation of propionate groups of rings A and B of coproporphyrinogen III to yield the vinyl groups in protoporphyrinogen IX.</text>
</comment>
<evidence type="ECO:0000256" key="16">
    <source>
        <dbReference type="PIRSR" id="PIRSR000167-1"/>
    </source>
</evidence>
<sequence>MKNIYWNENLIRKYDLQGPRYTSYPTAVEFQNDFPITAVHEAAAASRATNRSLSLYLHIPFCARLCYYCACNKIITKRREKAIPYLNALYREIALQSELFGADRLVEQLHWGGGTPTFLAPQQMRDLMNELRTHFRFMDNDQGDYSIEIDPREADDETLTTLREIGFNRISLGVQDFNPAVQKAVNRIQSEELTLGVLHKARELGFRSINIDLIYGLPLQTPDSFRKTVDTIIDFAPDRLSVFNYAHMPQRFMPQRRIRDEDLPRPEDKLTILQQSVDQLIAADYRFIGMDHFAKPGDELSIAQEKGELHRNFQGYTTHGDCDLIAMGASSISMLDRCYYQNCYDQESYETAMAENRLPIIKGVQLNDDDVIRRKVIVELICNFKIDYRRIEALFNIDFAQYFHGELNILQDMEEDGLVTFTRNGMHVNPTGRLLIRGVCKVFDRYRAQAQQGFSRII</sequence>
<dbReference type="HOGENOM" id="CLU_027579_3_0_6"/>
<dbReference type="FunFam" id="3.80.30.20:FF:000012">
    <property type="entry name" value="Coproporphyrinogen-III oxidase"/>
    <property type="match status" value="1"/>
</dbReference>
<evidence type="ECO:0000256" key="13">
    <source>
        <dbReference type="ARBA" id="ARBA00024295"/>
    </source>
</evidence>
<keyword evidence="11 15" id="KW-0411">Iron-sulfur</keyword>
<dbReference type="PIRSF" id="PIRSF000167">
    <property type="entry name" value="HemN"/>
    <property type="match status" value="1"/>
</dbReference>
<dbReference type="InterPro" id="IPR034505">
    <property type="entry name" value="Coproporphyrinogen-III_oxidase"/>
</dbReference>
<feature type="binding site" evidence="16">
    <location>
        <position position="246"/>
    </location>
    <ligand>
        <name>S-adenosyl-L-methionine</name>
        <dbReference type="ChEBI" id="CHEBI:59789"/>
        <label>2</label>
    </ligand>
</feature>
<proteinExistence type="inferred from homology"/>
<dbReference type="GO" id="GO:0006782">
    <property type="term" value="P:protoporphyrinogen IX biosynthetic process"/>
    <property type="evidence" value="ECO:0007669"/>
    <property type="project" value="UniProtKB-UniPathway"/>
</dbReference>
<dbReference type="UniPathway" id="UPA00251">
    <property type="reaction ID" value="UER00323"/>
</dbReference>
<dbReference type="InterPro" id="IPR023404">
    <property type="entry name" value="rSAM_horseshoe"/>
</dbReference>
<dbReference type="NCBIfam" id="TIGR00538">
    <property type="entry name" value="hemN"/>
    <property type="match status" value="1"/>
</dbReference>
<feature type="binding site" evidence="16">
    <location>
        <position position="212"/>
    </location>
    <ligand>
        <name>S-adenosyl-L-methionine</name>
        <dbReference type="ChEBI" id="CHEBI:59789"/>
        <label>2</label>
    </ligand>
</feature>
<dbReference type="Proteomes" id="UP000000238">
    <property type="component" value="Chromosome"/>
</dbReference>
<dbReference type="GO" id="GO:0051539">
    <property type="term" value="F:4 iron, 4 sulfur cluster binding"/>
    <property type="evidence" value="ECO:0007669"/>
    <property type="project" value="UniProtKB-KW"/>
</dbReference>
<dbReference type="SFLD" id="SFLDS00029">
    <property type="entry name" value="Radical_SAM"/>
    <property type="match status" value="1"/>
</dbReference>
<dbReference type="InterPro" id="IPR004558">
    <property type="entry name" value="Coprogen_oxidase_HemN"/>
</dbReference>
<evidence type="ECO:0000256" key="10">
    <source>
        <dbReference type="ARBA" id="ARBA00023004"/>
    </source>
</evidence>
<dbReference type="SFLD" id="SFLDG01065">
    <property type="entry name" value="anaerobic_coproporphyrinogen-I"/>
    <property type="match status" value="1"/>
</dbReference>
<evidence type="ECO:0000256" key="4">
    <source>
        <dbReference type="ARBA" id="ARBA00011245"/>
    </source>
</evidence>
<dbReference type="FunFam" id="1.10.10.920:FF:000001">
    <property type="entry name" value="Coproporphyrinogen-III oxidase"/>
    <property type="match status" value="1"/>
</dbReference>
<evidence type="ECO:0000256" key="8">
    <source>
        <dbReference type="ARBA" id="ARBA00022723"/>
    </source>
</evidence>
<feature type="binding site" evidence="17">
    <location>
        <position position="62"/>
    </location>
    <ligand>
        <name>[4Fe-4S] cluster</name>
        <dbReference type="ChEBI" id="CHEBI:49883"/>
        <note>4Fe-4S-S-AdoMet</note>
    </ligand>
</feature>
<keyword evidence="5 15" id="KW-0004">4Fe-4S</keyword>
<dbReference type="Gene3D" id="1.10.10.920">
    <property type="match status" value="1"/>
</dbReference>
<comment type="pathway">
    <text evidence="2 15">Porphyrin-containing compound metabolism; protoporphyrin-IX biosynthesis; protoporphyrinogen-IX from coproporphyrinogen-III (AdoMet route): step 1/1.</text>
</comment>
<feature type="binding site" evidence="17">
    <location>
        <position position="66"/>
    </location>
    <ligand>
        <name>[4Fe-4S] cluster</name>
        <dbReference type="ChEBI" id="CHEBI:49883"/>
        <note>4Fe-4S-S-AdoMet</note>
    </ligand>
</feature>
<comment type="subcellular location">
    <subcellularLocation>
        <location evidence="1 15">Cytoplasm</location>
    </subcellularLocation>
</comment>
<keyword evidence="7 15" id="KW-0949">S-adenosyl-L-methionine</keyword>
<dbReference type="EMBL" id="CP000155">
    <property type="protein sequence ID" value="ABC29092.1"/>
    <property type="molecule type" value="Genomic_DNA"/>
</dbReference>
<feature type="binding site" evidence="16">
    <location>
        <begin position="68"/>
        <end position="70"/>
    </location>
    <ligand>
        <name>S-adenosyl-L-methionine</name>
        <dbReference type="ChEBI" id="CHEBI:59789"/>
        <label>2</label>
    </ligand>
</feature>
<dbReference type="Pfam" id="PF04055">
    <property type="entry name" value="Radical_SAM"/>
    <property type="match status" value="1"/>
</dbReference>
<dbReference type="InterPro" id="IPR006638">
    <property type="entry name" value="Elp3/MiaA/NifB-like_rSAM"/>
</dbReference>
<name>Q2SJT2_HAHCH</name>
<dbReference type="InterPro" id="IPR010723">
    <property type="entry name" value="HemN_C"/>
</dbReference>
<comment type="catalytic activity">
    <reaction evidence="14 15">
        <text>coproporphyrinogen III + 2 S-adenosyl-L-methionine = protoporphyrinogen IX + 2 5'-deoxyadenosine + 2 L-methionine + 2 CO2</text>
        <dbReference type="Rhea" id="RHEA:15425"/>
        <dbReference type="ChEBI" id="CHEBI:16526"/>
        <dbReference type="ChEBI" id="CHEBI:17319"/>
        <dbReference type="ChEBI" id="CHEBI:57307"/>
        <dbReference type="ChEBI" id="CHEBI:57309"/>
        <dbReference type="ChEBI" id="CHEBI:57844"/>
        <dbReference type="ChEBI" id="CHEBI:59789"/>
        <dbReference type="EC" id="1.3.98.3"/>
    </reaction>
</comment>
<evidence type="ECO:0000256" key="1">
    <source>
        <dbReference type="ARBA" id="ARBA00004496"/>
    </source>
</evidence>
<dbReference type="GO" id="GO:0046872">
    <property type="term" value="F:metal ion binding"/>
    <property type="evidence" value="ECO:0007669"/>
    <property type="project" value="UniProtKB-KW"/>
</dbReference>
<evidence type="ECO:0000256" key="12">
    <source>
        <dbReference type="ARBA" id="ARBA00023244"/>
    </source>
</evidence>
<dbReference type="GO" id="GO:0004109">
    <property type="term" value="F:coproporphyrinogen oxidase activity"/>
    <property type="evidence" value="ECO:0007669"/>
    <property type="project" value="InterPro"/>
</dbReference>
<dbReference type="Pfam" id="PF06969">
    <property type="entry name" value="HemN_C"/>
    <property type="match status" value="1"/>
</dbReference>
<dbReference type="GO" id="GO:0051989">
    <property type="term" value="F:coproporphyrinogen dehydrogenase activity"/>
    <property type="evidence" value="ECO:0007669"/>
    <property type="project" value="UniProtKB-EC"/>
</dbReference>
<dbReference type="eggNOG" id="COG0635">
    <property type="taxonomic scope" value="Bacteria"/>
</dbReference>
<accession>Q2SJT2</accession>
<dbReference type="AlphaFoldDB" id="Q2SJT2"/>
<feature type="binding site" evidence="16">
    <location>
        <position position="332"/>
    </location>
    <ligand>
        <name>S-adenosyl-L-methionine</name>
        <dbReference type="ChEBI" id="CHEBI:59789"/>
        <label>1</label>
    </ligand>
</feature>
<evidence type="ECO:0000259" key="18">
    <source>
        <dbReference type="PROSITE" id="PS51918"/>
    </source>
</evidence>
<feature type="binding site" evidence="16">
    <location>
        <position position="187"/>
    </location>
    <ligand>
        <name>S-adenosyl-L-methionine</name>
        <dbReference type="ChEBI" id="CHEBI:59789"/>
        <label>2</label>
    </ligand>
</feature>
<dbReference type="InterPro" id="IPR007197">
    <property type="entry name" value="rSAM"/>
</dbReference>
<keyword evidence="20" id="KW-1185">Reference proteome</keyword>
<evidence type="ECO:0000256" key="14">
    <source>
        <dbReference type="ARBA" id="ARBA00048321"/>
    </source>
</evidence>
<comment type="cofactor">
    <cofactor evidence="15 17">
        <name>[4Fe-4S] cluster</name>
        <dbReference type="ChEBI" id="CHEBI:49883"/>
    </cofactor>
    <text evidence="15 17">Binds 1 [4Fe-4S] cluster. The cluster is coordinated with 3 cysteines and an exchangeable S-adenosyl-L-methionine.</text>
</comment>
<evidence type="ECO:0000256" key="15">
    <source>
        <dbReference type="PIRNR" id="PIRNR000167"/>
    </source>
</evidence>
<dbReference type="SUPFAM" id="SSF102114">
    <property type="entry name" value="Radical SAM enzymes"/>
    <property type="match status" value="1"/>
</dbReference>
<dbReference type="InterPro" id="IPR058240">
    <property type="entry name" value="rSAM_sf"/>
</dbReference>
<keyword evidence="6 15" id="KW-0963">Cytoplasm</keyword>
<feature type="binding site" evidence="16">
    <location>
        <position position="56"/>
    </location>
    <ligand>
        <name>S-adenosyl-L-methionine</name>
        <dbReference type="ChEBI" id="CHEBI:59789"/>
        <label>1</label>
    </ligand>
</feature>
<dbReference type="STRING" id="349521.HCH_02266"/>
<feature type="domain" description="Radical SAM core" evidence="18">
    <location>
        <begin position="47"/>
        <end position="284"/>
    </location>
</feature>
<evidence type="ECO:0000256" key="5">
    <source>
        <dbReference type="ARBA" id="ARBA00022485"/>
    </source>
</evidence>
<dbReference type="Gene3D" id="3.80.30.20">
    <property type="entry name" value="tm_1862 like domain"/>
    <property type="match status" value="1"/>
</dbReference>
<keyword evidence="8 15" id="KW-0479">Metal-binding</keyword>
<protein>
    <recommendedName>
        <fullName evidence="15">Coproporphyrinogen-III oxidase</fullName>
        <ecNumber evidence="15">1.3.98.3</ecNumber>
    </recommendedName>
</protein>
<dbReference type="RefSeq" id="WP_011396161.1">
    <property type="nucleotide sequence ID" value="NC_007645.1"/>
</dbReference>
<evidence type="ECO:0000256" key="17">
    <source>
        <dbReference type="PIRSR" id="PIRSR000167-2"/>
    </source>
</evidence>
<dbReference type="SFLD" id="SFLDF00277">
    <property type="entry name" value="oxygen-independent_coproporphy"/>
    <property type="match status" value="1"/>
</dbReference>
<keyword evidence="9 15" id="KW-0560">Oxidoreductase</keyword>
<dbReference type="GO" id="GO:0005737">
    <property type="term" value="C:cytoplasm"/>
    <property type="evidence" value="ECO:0007669"/>
    <property type="project" value="UniProtKB-SubCell"/>
</dbReference>
<dbReference type="CDD" id="cd01335">
    <property type="entry name" value="Radical_SAM"/>
    <property type="match status" value="1"/>
</dbReference>
<evidence type="ECO:0000256" key="7">
    <source>
        <dbReference type="ARBA" id="ARBA00022691"/>
    </source>
</evidence>
<dbReference type="PANTHER" id="PTHR13932">
    <property type="entry name" value="COPROPORPHYRINIGEN III OXIDASE"/>
    <property type="match status" value="1"/>
</dbReference>
<evidence type="ECO:0000313" key="19">
    <source>
        <dbReference type="EMBL" id="ABC29092.1"/>
    </source>
</evidence>
<evidence type="ECO:0000256" key="6">
    <source>
        <dbReference type="ARBA" id="ARBA00022490"/>
    </source>
</evidence>
<evidence type="ECO:0000256" key="3">
    <source>
        <dbReference type="ARBA" id="ARBA00005493"/>
    </source>
</evidence>
<dbReference type="KEGG" id="hch:HCH_02266"/>
<comment type="subunit">
    <text evidence="4">Monomer.</text>
</comment>
<evidence type="ECO:0000313" key="20">
    <source>
        <dbReference type="Proteomes" id="UP000000238"/>
    </source>
</evidence>
<dbReference type="EC" id="1.3.98.3" evidence="15"/>
<comment type="similarity">
    <text evidence="3 15">Belongs to the anaerobic coproporphyrinogen-III oxidase family.</text>
</comment>
<keyword evidence="10 15" id="KW-0408">Iron</keyword>
<feature type="binding site" evidence="16">
    <location>
        <position position="113"/>
    </location>
    <ligand>
        <name>S-adenosyl-L-methionine</name>
        <dbReference type="ChEBI" id="CHEBI:59789"/>
        <label>1</label>
    </ligand>
</feature>
<feature type="binding site" evidence="17">
    <location>
        <position position="69"/>
    </location>
    <ligand>
        <name>[4Fe-4S] cluster</name>
        <dbReference type="ChEBI" id="CHEBI:49883"/>
        <note>4Fe-4S-S-AdoMet</note>
    </ligand>
</feature>
<evidence type="ECO:0000256" key="2">
    <source>
        <dbReference type="ARBA" id="ARBA00004785"/>
    </source>
</evidence>
<evidence type="ECO:0000256" key="9">
    <source>
        <dbReference type="ARBA" id="ARBA00023002"/>
    </source>
</evidence>
<dbReference type="SFLD" id="SFLDG01082">
    <property type="entry name" value="B12-binding_domain_containing"/>
    <property type="match status" value="1"/>
</dbReference>
<reference evidence="19 20" key="1">
    <citation type="journal article" date="2005" name="Nucleic Acids Res.">
        <title>Genomic blueprint of Hahella chejuensis, a marine microbe producing an algicidal agent.</title>
        <authorList>
            <person name="Jeong H."/>
            <person name="Yim J.H."/>
            <person name="Lee C."/>
            <person name="Choi S.-H."/>
            <person name="Park Y.K."/>
            <person name="Yoon S.H."/>
            <person name="Hur C.-G."/>
            <person name="Kang H.-Y."/>
            <person name="Kim D."/>
            <person name="Lee H.H."/>
            <person name="Park K.H."/>
            <person name="Park S.-H."/>
            <person name="Park H.-S."/>
            <person name="Lee H.K."/>
            <person name="Oh T.K."/>
            <person name="Kim J.F."/>
        </authorList>
    </citation>
    <scope>NUCLEOTIDE SEQUENCE [LARGE SCALE GENOMIC DNA]</scope>
    <source>
        <strain evidence="19 20">KCTC 2396</strain>
    </source>
</reference>
<dbReference type="PROSITE" id="PS51918">
    <property type="entry name" value="RADICAL_SAM"/>
    <property type="match status" value="1"/>
</dbReference>
<keyword evidence="12 15" id="KW-0627">Porphyrin biosynthesis</keyword>
<feature type="binding site" evidence="16">
    <location>
        <position position="175"/>
    </location>
    <ligand>
        <name>S-adenosyl-L-methionine</name>
        <dbReference type="ChEBI" id="CHEBI:59789"/>
        <label>2</label>
    </ligand>
</feature>
<feature type="binding site" evidence="16">
    <location>
        <position position="148"/>
    </location>
    <ligand>
        <name>S-adenosyl-L-methionine</name>
        <dbReference type="ChEBI" id="CHEBI:59789"/>
        <label>1</label>
    </ligand>
</feature>
<dbReference type="SMART" id="SM00729">
    <property type="entry name" value="Elp3"/>
    <property type="match status" value="1"/>
</dbReference>
<gene>
    <name evidence="19" type="primary">hemN2</name>
    <name evidence="19" type="ordered locus">HCH_02266</name>
</gene>
<feature type="binding site" evidence="16">
    <location>
        <begin position="114"/>
        <end position="115"/>
    </location>
    <ligand>
        <name>S-adenosyl-L-methionine</name>
        <dbReference type="ChEBI" id="CHEBI:59789"/>
        <label>2</label>
    </ligand>
</feature>
<evidence type="ECO:0000256" key="11">
    <source>
        <dbReference type="ARBA" id="ARBA00023014"/>
    </source>
</evidence>
<dbReference type="PANTHER" id="PTHR13932:SF6">
    <property type="entry name" value="OXYGEN-INDEPENDENT COPROPORPHYRINOGEN III OXIDASE"/>
    <property type="match status" value="1"/>
</dbReference>
<dbReference type="OrthoDB" id="9808022at2"/>
<organism evidence="19 20">
    <name type="scientific">Hahella chejuensis (strain KCTC 2396)</name>
    <dbReference type="NCBI Taxonomy" id="349521"/>
    <lineage>
        <taxon>Bacteria</taxon>
        <taxon>Pseudomonadati</taxon>
        <taxon>Pseudomonadota</taxon>
        <taxon>Gammaproteobacteria</taxon>
        <taxon>Oceanospirillales</taxon>
        <taxon>Hahellaceae</taxon>
        <taxon>Hahella</taxon>
    </lineage>
</organism>